<evidence type="ECO:0000256" key="2">
    <source>
        <dbReference type="ARBA" id="ARBA00022723"/>
    </source>
</evidence>
<comment type="cofactor">
    <cofactor evidence="5">
        <name>[4Fe-4S] cluster</name>
        <dbReference type="ChEBI" id="CHEBI:49883"/>
    </cofactor>
    <text evidence="5">Binds 1 [4Fe-4S] cluster. The cluster is coordinated with 3 cysteines and an exchangeable S-adenosyl-L-methionine.</text>
</comment>
<dbReference type="AlphaFoldDB" id="A0A7V4DXI1"/>
<dbReference type="InterPro" id="IPR040085">
    <property type="entry name" value="MJ0674-like"/>
</dbReference>
<protein>
    <submittedName>
        <fullName evidence="7">Radical SAM protein</fullName>
    </submittedName>
</protein>
<dbReference type="CDD" id="cd01335">
    <property type="entry name" value="Radical_SAM"/>
    <property type="match status" value="1"/>
</dbReference>
<dbReference type="PANTHER" id="PTHR43075:SF1">
    <property type="entry name" value="FORMATE LYASE ACTIVATING ENZYME, PUTATIVE (AFU_ORTHOLOGUE AFUA_2G15630)-RELATED"/>
    <property type="match status" value="1"/>
</dbReference>
<dbReference type="GO" id="GO:0051536">
    <property type="term" value="F:iron-sulfur cluster binding"/>
    <property type="evidence" value="ECO:0007669"/>
    <property type="project" value="UniProtKB-KW"/>
</dbReference>
<dbReference type="Pfam" id="PF04055">
    <property type="entry name" value="Radical_SAM"/>
    <property type="match status" value="1"/>
</dbReference>
<dbReference type="SFLD" id="SFLDS00029">
    <property type="entry name" value="Radical_SAM"/>
    <property type="match status" value="1"/>
</dbReference>
<organism evidence="7">
    <name type="scientific">Dictyoglomus thermophilum</name>
    <dbReference type="NCBI Taxonomy" id="14"/>
    <lineage>
        <taxon>Bacteria</taxon>
        <taxon>Pseudomonadati</taxon>
        <taxon>Dictyoglomota</taxon>
        <taxon>Dictyoglomia</taxon>
        <taxon>Dictyoglomales</taxon>
        <taxon>Dictyoglomaceae</taxon>
        <taxon>Dictyoglomus</taxon>
    </lineage>
</organism>
<dbReference type="GO" id="GO:0003824">
    <property type="term" value="F:catalytic activity"/>
    <property type="evidence" value="ECO:0007669"/>
    <property type="project" value="InterPro"/>
</dbReference>
<comment type="caution">
    <text evidence="7">The sequence shown here is derived from an EMBL/GenBank/DDBJ whole genome shotgun (WGS) entry which is preliminary data.</text>
</comment>
<keyword evidence="3 5" id="KW-0408">Iron</keyword>
<reference evidence="7" key="1">
    <citation type="journal article" date="2020" name="mSystems">
        <title>Genome- and Community-Level Interaction Insights into Carbon Utilization and Element Cycling Functions of Hydrothermarchaeota in Hydrothermal Sediment.</title>
        <authorList>
            <person name="Zhou Z."/>
            <person name="Liu Y."/>
            <person name="Xu W."/>
            <person name="Pan J."/>
            <person name="Luo Z.H."/>
            <person name="Li M."/>
        </authorList>
    </citation>
    <scope>NUCLEOTIDE SEQUENCE [LARGE SCALE GENOMIC DNA]</scope>
    <source>
        <strain evidence="7">SpSt-70</strain>
    </source>
</reference>
<sequence>MIPSYISLYKSGELERRVILLKDVLKSCSLCPRKCKVNRKIGELGYCKAPYNLVVSSYFPHFGEEKVLVGRNGSGTIFFTFCNLGCVFCQNYTISHLGIGEQISTEELAGIMLHLQRLGCHNINLVTPTHFVPQIIEALLKAIEQGLEIPIVYNTSGYENLEILRLLDGIIDIYMPDIKFYYPETAKKFANAEDYPEVTKIAIKEMYRQVGNLIVNEEDIAIRGLIIRHLLLPNHLPELEGWLNFIKEELSIEVFLNIMDQYRPLYMAYKYPEINRRIRPKEYEEAISIAKNLGFKNLYLG</sequence>
<feature type="domain" description="Radical SAM core" evidence="6">
    <location>
        <begin position="77"/>
        <end position="205"/>
    </location>
</feature>
<dbReference type="Gene3D" id="3.20.20.70">
    <property type="entry name" value="Aldolase class I"/>
    <property type="match status" value="1"/>
</dbReference>
<dbReference type="InterPro" id="IPR007197">
    <property type="entry name" value="rSAM"/>
</dbReference>
<evidence type="ECO:0000259" key="6">
    <source>
        <dbReference type="Pfam" id="PF04055"/>
    </source>
</evidence>
<evidence type="ECO:0000256" key="5">
    <source>
        <dbReference type="PIRSR" id="PIRSR004869-50"/>
    </source>
</evidence>
<dbReference type="PIRSF" id="PIRSF004869">
    <property type="entry name" value="PflX_prd"/>
    <property type="match status" value="1"/>
</dbReference>
<dbReference type="SFLD" id="SFLDG01099">
    <property type="entry name" value="Uncharacterised_Radical_SAM_Su"/>
    <property type="match status" value="1"/>
</dbReference>
<keyword evidence="4 5" id="KW-0411">Iron-sulfur</keyword>
<evidence type="ECO:0000256" key="3">
    <source>
        <dbReference type="ARBA" id="ARBA00023004"/>
    </source>
</evidence>
<feature type="binding site" evidence="5">
    <location>
        <position position="86"/>
    </location>
    <ligand>
        <name>[4Fe-4S] cluster</name>
        <dbReference type="ChEBI" id="CHEBI:49883"/>
        <note>4Fe-4S-S-AdoMet</note>
    </ligand>
</feature>
<dbReference type="EMBL" id="DTDV01000015">
    <property type="protein sequence ID" value="HGK23825.1"/>
    <property type="molecule type" value="Genomic_DNA"/>
</dbReference>
<dbReference type="GO" id="GO:0046872">
    <property type="term" value="F:metal ion binding"/>
    <property type="evidence" value="ECO:0007669"/>
    <property type="project" value="UniProtKB-KW"/>
</dbReference>
<dbReference type="SUPFAM" id="SSF102114">
    <property type="entry name" value="Radical SAM enzymes"/>
    <property type="match status" value="1"/>
</dbReference>
<proteinExistence type="predicted"/>
<feature type="binding site" evidence="5">
    <location>
        <position position="82"/>
    </location>
    <ligand>
        <name>[4Fe-4S] cluster</name>
        <dbReference type="ChEBI" id="CHEBI:49883"/>
        <note>4Fe-4S-S-AdoMet</note>
    </ligand>
</feature>
<name>A0A7V4DXI1_DICTH</name>
<dbReference type="InterPro" id="IPR016431">
    <property type="entry name" value="Pyrv-formate_lyase-activ_prd"/>
</dbReference>
<accession>A0A7V4DXI1</accession>
<gene>
    <name evidence="7" type="ORF">ENU78_05170</name>
</gene>
<keyword evidence="1 5" id="KW-0949">S-adenosyl-L-methionine</keyword>
<dbReference type="InterPro" id="IPR013785">
    <property type="entry name" value="Aldolase_TIM"/>
</dbReference>
<keyword evidence="2 5" id="KW-0479">Metal-binding</keyword>
<evidence type="ECO:0000256" key="1">
    <source>
        <dbReference type="ARBA" id="ARBA00022691"/>
    </source>
</evidence>
<evidence type="ECO:0000313" key="7">
    <source>
        <dbReference type="EMBL" id="HGK23825.1"/>
    </source>
</evidence>
<feature type="binding site" evidence="5">
    <location>
        <position position="89"/>
    </location>
    <ligand>
        <name>[4Fe-4S] cluster</name>
        <dbReference type="ChEBI" id="CHEBI:49883"/>
        <note>4Fe-4S-S-AdoMet</note>
    </ligand>
</feature>
<dbReference type="InterPro" id="IPR058240">
    <property type="entry name" value="rSAM_sf"/>
</dbReference>
<dbReference type="PANTHER" id="PTHR43075">
    <property type="entry name" value="FORMATE LYASE ACTIVATING ENZYME, PUTATIVE (AFU_ORTHOLOGUE AFUA_2G15630)-RELATED"/>
    <property type="match status" value="1"/>
</dbReference>
<evidence type="ECO:0000256" key="4">
    <source>
        <dbReference type="ARBA" id="ARBA00023014"/>
    </source>
</evidence>